<gene>
    <name evidence="3" type="ORF">EHS25_003269</name>
</gene>
<dbReference type="InterPro" id="IPR024761">
    <property type="entry name" value="TFIIIC_delta_N"/>
</dbReference>
<dbReference type="OrthoDB" id="421374at2759"/>
<organism evidence="3 4">
    <name type="scientific">Saitozyma podzolica</name>
    <dbReference type="NCBI Taxonomy" id="1890683"/>
    <lineage>
        <taxon>Eukaryota</taxon>
        <taxon>Fungi</taxon>
        <taxon>Dikarya</taxon>
        <taxon>Basidiomycota</taxon>
        <taxon>Agaricomycotina</taxon>
        <taxon>Tremellomycetes</taxon>
        <taxon>Tremellales</taxon>
        <taxon>Trimorphomycetaceae</taxon>
        <taxon>Saitozyma</taxon>
    </lineage>
</organism>
<dbReference type="GO" id="GO:0006384">
    <property type="term" value="P:transcription initiation at RNA polymerase III promoter"/>
    <property type="evidence" value="ECO:0007669"/>
    <property type="project" value="InterPro"/>
</dbReference>
<feature type="region of interest" description="Disordered" evidence="1">
    <location>
        <begin position="71"/>
        <end position="123"/>
    </location>
</feature>
<dbReference type="PANTHER" id="PTHR15496">
    <property type="entry name" value="GENERAL TRANSCRIPTION FACTOR 3C POLYPEPTIDE 4 FAMILY"/>
    <property type="match status" value="1"/>
</dbReference>
<dbReference type="PANTHER" id="PTHR15496:SF2">
    <property type="entry name" value="GENERAL TRANSCRIPTION FACTOR 3C POLYPEPTIDE 4"/>
    <property type="match status" value="1"/>
</dbReference>
<dbReference type="Proteomes" id="UP000279259">
    <property type="component" value="Unassembled WGS sequence"/>
</dbReference>
<dbReference type="InterPro" id="IPR015943">
    <property type="entry name" value="WD40/YVTN_repeat-like_dom_sf"/>
</dbReference>
<evidence type="ECO:0000259" key="2">
    <source>
        <dbReference type="Pfam" id="PF12657"/>
    </source>
</evidence>
<feature type="compositionally biased region" description="Low complexity" evidence="1">
    <location>
        <begin position="588"/>
        <end position="604"/>
    </location>
</feature>
<proteinExistence type="predicted"/>
<dbReference type="InterPro" id="IPR044230">
    <property type="entry name" value="GTF3C4"/>
</dbReference>
<dbReference type="EMBL" id="RSCD01000017">
    <property type="protein sequence ID" value="RSH87360.1"/>
    <property type="molecule type" value="Genomic_DNA"/>
</dbReference>
<reference evidence="3 4" key="1">
    <citation type="submission" date="2018-11" db="EMBL/GenBank/DDBJ databases">
        <title>Genome sequence of Saitozyma podzolica DSM 27192.</title>
        <authorList>
            <person name="Aliyu H."/>
            <person name="Gorte O."/>
            <person name="Ochsenreither K."/>
        </authorList>
    </citation>
    <scope>NUCLEOTIDE SEQUENCE [LARGE SCALE GENOMIC DNA]</scope>
    <source>
        <strain evidence="3 4">DSM 27192</strain>
    </source>
</reference>
<feature type="region of interest" description="Disordered" evidence="1">
    <location>
        <begin position="578"/>
        <end position="604"/>
    </location>
</feature>
<keyword evidence="4" id="KW-1185">Reference proteome</keyword>
<dbReference type="STRING" id="1890683.A0A427Y8B3"/>
<comment type="caution">
    <text evidence="3">The sequence shown here is derived from an EMBL/GenBank/DDBJ whole genome shotgun (WGS) entry which is preliminary data.</text>
</comment>
<dbReference type="InterPro" id="IPR036322">
    <property type="entry name" value="WD40_repeat_dom_sf"/>
</dbReference>
<evidence type="ECO:0000313" key="4">
    <source>
        <dbReference type="Proteomes" id="UP000279259"/>
    </source>
</evidence>
<dbReference type="Gene3D" id="2.130.10.10">
    <property type="entry name" value="YVTN repeat-like/Quinoprotein amine dehydrogenase"/>
    <property type="match status" value="1"/>
</dbReference>
<dbReference type="SUPFAM" id="SSF50978">
    <property type="entry name" value="WD40 repeat-like"/>
    <property type="match status" value="1"/>
</dbReference>
<accession>A0A427Y8B3</accession>
<dbReference type="GO" id="GO:0000127">
    <property type="term" value="C:transcription factor TFIIIC complex"/>
    <property type="evidence" value="ECO:0007669"/>
    <property type="project" value="InterPro"/>
</dbReference>
<dbReference type="Pfam" id="PF12657">
    <property type="entry name" value="TFIIIC_delta"/>
    <property type="match status" value="1"/>
</dbReference>
<protein>
    <recommendedName>
        <fullName evidence="2">Transcription factor IIIC 90kDa subunit N-terminal domain-containing protein</fullName>
    </recommendedName>
</protein>
<evidence type="ECO:0000313" key="3">
    <source>
        <dbReference type="EMBL" id="RSH87360.1"/>
    </source>
</evidence>
<sequence length="819" mass="88399">MDVPPPTVLTLRTFAGIIPSTTYGHVAWNDDGQCLFLTTRAVIILTPHIGTCLPPPASLIDLDLSLEHPTQGASKAKPRTNFGLEGTTASGLDEDGDVDMDGARPGGKEDKLPRPTGGEVPTFVNGVEIPLDRARDDVYGWNDVGAKADEIRRTQRLSLHRRSYGAIRGLVTVRSVRLGPVSVYCPRNDPYTKKWDEIADLTALTRSLIPSEQTDTSLGIPVMLEMRSTCMEWSRAAALPGMVGVDGSLLAISNRAGKVALWSYGPERRFRRDAYLNVSEGLVNRLAWSDWSRVNDQTCEAELAIAASDGSVSLMTARQLAVSGRSWRPAARPPKVIDAGDGRGVTALTWIKGILVWTKPGSVHLWSDKRDDKVHWEGVRVLRLERVGNWAGANGIGPAVGITPLSSDQLLVTLSSLTCHLITRVSTDPSLAPMEQSLALSLSARDVSLEDARAQYLENKRRLMKPEHERAVTVYTQGFARAGDWGGVFSWAFEPANFHNLDSATDGIRQMCFALADLDGSIPGENPGLVESLEALEQGPGKVLLPYLLHLSASTSRDTLVGELADLCSVDTDTRLALEPAQGKPKSKGSSSRAGGSASTSLAADPMNSLWGPKQLDGLRLRYALATWCAARYSKRGDGWSETVQSLMEVLQMHLRHTLLRWAAASEAPEVPTSSASSLDRHFVHLLVRSVQPVSDTGSLPSVQKDLVSLKKTFRVDADGAEGPEDKCPACGEPVALVSKGGGATCSKQHEWIANVGLVDTSRPMLHHPTPNHHPDLPGVHDVPRRLAHPRTAPHSAHTRLTGRCGPRLGAVRGSRGGP</sequence>
<feature type="domain" description="Transcription factor IIIC 90kDa subunit N-terminal" evidence="2">
    <location>
        <begin position="182"/>
        <end position="452"/>
    </location>
</feature>
<dbReference type="AlphaFoldDB" id="A0A427Y8B3"/>
<evidence type="ECO:0000256" key="1">
    <source>
        <dbReference type="SAM" id="MobiDB-lite"/>
    </source>
</evidence>
<name>A0A427Y8B3_9TREE</name>
<feature type="region of interest" description="Disordered" evidence="1">
    <location>
        <begin position="766"/>
        <end position="819"/>
    </location>
</feature>
<dbReference type="GO" id="GO:0004402">
    <property type="term" value="F:histone acetyltransferase activity"/>
    <property type="evidence" value="ECO:0007669"/>
    <property type="project" value="InterPro"/>
</dbReference>